<dbReference type="GO" id="GO:0008841">
    <property type="term" value="F:dihydrofolate synthase activity"/>
    <property type="evidence" value="ECO:0007669"/>
    <property type="project" value="UniProtKB-EC"/>
</dbReference>
<keyword evidence="12" id="KW-0460">Magnesium</keyword>
<evidence type="ECO:0000256" key="17">
    <source>
        <dbReference type="ARBA" id="ARBA00047493"/>
    </source>
</evidence>
<evidence type="ECO:0000256" key="11">
    <source>
        <dbReference type="ARBA" id="ARBA00022840"/>
    </source>
</evidence>
<evidence type="ECO:0000256" key="12">
    <source>
        <dbReference type="ARBA" id="ARBA00022842"/>
    </source>
</evidence>
<dbReference type="Gene3D" id="3.40.1190.10">
    <property type="entry name" value="Mur-like, catalytic domain"/>
    <property type="match status" value="1"/>
</dbReference>
<dbReference type="NCBIfam" id="TIGR01499">
    <property type="entry name" value="folC"/>
    <property type="match status" value="1"/>
</dbReference>
<dbReference type="InterPro" id="IPR018109">
    <property type="entry name" value="Folylpolyglutamate_synth_CS"/>
</dbReference>
<evidence type="ECO:0000256" key="16">
    <source>
        <dbReference type="ARBA" id="ARBA00032510"/>
    </source>
</evidence>
<evidence type="ECO:0000256" key="15">
    <source>
        <dbReference type="ARBA" id="ARBA00030592"/>
    </source>
</evidence>
<keyword evidence="13" id="KW-0289">Folate biosynthesis</keyword>
<evidence type="ECO:0000256" key="10">
    <source>
        <dbReference type="ARBA" id="ARBA00022741"/>
    </source>
</evidence>
<dbReference type="Gene3D" id="3.90.190.20">
    <property type="entry name" value="Mur ligase, C-terminal domain"/>
    <property type="match status" value="1"/>
</dbReference>
<evidence type="ECO:0000256" key="14">
    <source>
        <dbReference type="ARBA" id="ARBA00030048"/>
    </source>
</evidence>
<comment type="catalytic activity">
    <reaction evidence="20">
        <text>7,8-dihydropteroate + L-glutamate + ATP = 7,8-dihydrofolate + ADP + phosphate + H(+)</text>
        <dbReference type="Rhea" id="RHEA:23584"/>
        <dbReference type="ChEBI" id="CHEBI:15378"/>
        <dbReference type="ChEBI" id="CHEBI:17839"/>
        <dbReference type="ChEBI" id="CHEBI:29985"/>
        <dbReference type="ChEBI" id="CHEBI:30616"/>
        <dbReference type="ChEBI" id="CHEBI:43474"/>
        <dbReference type="ChEBI" id="CHEBI:57451"/>
        <dbReference type="ChEBI" id="CHEBI:456216"/>
        <dbReference type="EC" id="6.3.2.12"/>
    </reaction>
</comment>
<gene>
    <name evidence="24" type="primary">folC</name>
    <name evidence="24" type="ORF">ACFO4O_02540</name>
</gene>
<evidence type="ECO:0000259" key="23">
    <source>
        <dbReference type="Pfam" id="PF08245"/>
    </source>
</evidence>
<dbReference type="InterPro" id="IPR036615">
    <property type="entry name" value="Mur_ligase_C_dom_sf"/>
</dbReference>
<feature type="compositionally biased region" description="Low complexity" evidence="21">
    <location>
        <begin position="235"/>
        <end position="249"/>
    </location>
</feature>
<dbReference type="InterPro" id="IPR036565">
    <property type="entry name" value="Mur-like_cat_sf"/>
</dbReference>
<evidence type="ECO:0000256" key="2">
    <source>
        <dbReference type="ARBA" id="ARBA00004799"/>
    </source>
</evidence>
<accession>A0ABV9LRC9</accession>
<proteinExistence type="inferred from homology"/>
<evidence type="ECO:0000256" key="3">
    <source>
        <dbReference type="ARBA" id="ARBA00005150"/>
    </source>
</evidence>
<evidence type="ECO:0000313" key="25">
    <source>
        <dbReference type="Proteomes" id="UP001595897"/>
    </source>
</evidence>
<keyword evidence="8 24" id="KW-0436">Ligase</keyword>
<evidence type="ECO:0000256" key="21">
    <source>
        <dbReference type="SAM" id="MobiDB-lite"/>
    </source>
</evidence>
<comment type="pathway">
    <text evidence="3">Cofactor biosynthesis; tetrahydrofolylpolyglutamate biosynthesis.</text>
</comment>
<evidence type="ECO:0000256" key="7">
    <source>
        <dbReference type="ARBA" id="ARBA00019357"/>
    </source>
</evidence>
<comment type="catalytic activity">
    <reaction evidence="17">
        <text>(6S)-5,6,7,8-tetrahydrofolyl-(gamma-L-Glu)(n) + L-glutamate + ATP = (6S)-5,6,7,8-tetrahydrofolyl-(gamma-L-Glu)(n+1) + ADP + phosphate + H(+)</text>
        <dbReference type="Rhea" id="RHEA:10580"/>
        <dbReference type="Rhea" id="RHEA-COMP:14738"/>
        <dbReference type="Rhea" id="RHEA-COMP:14740"/>
        <dbReference type="ChEBI" id="CHEBI:15378"/>
        <dbReference type="ChEBI" id="CHEBI:29985"/>
        <dbReference type="ChEBI" id="CHEBI:30616"/>
        <dbReference type="ChEBI" id="CHEBI:43474"/>
        <dbReference type="ChEBI" id="CHEBI:141005"/>
        <dbReference type="ChEBI" id="CHEBI:456216"/>
        <dbReference type="EC" id="6.3.2.17"/>
    </reaction>
</comment>
<protein>
    <recommendedName>
        <fullName evidence="7">Dihydrofolate synthase/folylpolyglutamate synthase</fullName>
        <ecNumber evidence="5">6.3.2.12</ecNumber>
        <ecNumber evidence="6">6.3.2.17</ecNumber>
    </recommendedName>
    <alternativeName>
        <fullName evidence="16">Folylpoly-gamma-glutamate synthetase-dihydrofolate synthetase</fullName>
    </alternativeName>
    <alternativeName>
        <fullName evidence="14">Folylpolyglutamate synthetase</fullName>
    </alternativeName>
    <alternativeName>
        <fullName evidence="15">Tetrahydrofolylpolyglutamate synthase</fullName>
    </alternativeName>
</protein>
<name>A0ABV9LRC9_9ALTE</name>
<comment type="catalytic activity">
    <reaction evidence="19">
        <text>(6R)-5,10-methylenetetrahydrofolyl-(gamma-L-Glu)(n) + L-glutamate + ATP = (6R)-5,10-methylenetetrahydrofolyl-(gamma-L-Glu)(n+1) + ADP + phosphate + H(+)</text>
        <dbReference type="Rhea" id="RHEA:51912"/>
        <dbReference type="Rhea" id="RHEA-COMP:13257"/>
        <dbReference type="Rhea" id="RHEA-COMP:13258"/>
        <dbReference type="ChEBI" id="CHEBI:15378"/>
        <dbReference type="ChEBI" id="CHEBI:29985"/>
        <dbReference type="ChEBI" id="CHEBI:30616"/>
        <dbReference type="ChEBI" id="CHEBI:43474"/>
        <dbReference type="ChEBI" id="CHEBI:136572"/>
        <dbReference type="ChEBI" id="CHEBI:456216"/>
        <dbReference type="EC" id="6.3.2.17"/>
    </reaction>
</comment>
<dbReference type="Pfam" id="PF02875">
    <property type="entry name" value="Mur_ligase_C"/>
    <property type="match status" value="1"/>
</dbReference>
<dbReference type="SUPFAM" id="SSF53244">
    <property type="entry name" value="MurD-like peptide ligases, peptide-binding domain"/>
    <property type="match status" value="1"/>
</dbReference>
<feature type="domain" description="Mur ligase central" evidence="23">
    <location>
        <begin position="49"/>
        <end position="222"/>
    </location>
</feature>
<evidence type="ECO:0000256" key="20">
    <source>
        <dbReference type="ARBA" id="ARBA00049161"/>
    </source>
</evidence>
<evidence type="ECO:0000256" key="9">
    <source>
        <dbReference type="ARBA" id="ARBA00022723"/>
    </source>
</evidence>
<evidence type="ECO:0000259" key="22">
    <source>
        <dbReference type="Pfam" id="PF02875"/>
    </source>
</evidence>
<evidence type="ECO:0000256" key="1">
    <source>
        <dbReference type="ARBA" id="ARBA00002714"/>
    </source>
</evidence>
<dbReference type="PANTHER" id="PTHR11136:SF0">
    <property type="entry name" value="DIHYDROFOLATE SYNTHETASE-RELATED"/>
    <property type="match status" value="1"/>
</dbReference>
<dbReference type="EC" id="6.3.2.17" evidence="6"/>
<keyword evidence="25" id="KW-1185">Reference proteome</keyword>
<dbReference type="InterPro" id="IPR013221">
    <property type="entry name" value="Mur_ligase_cen"/>
</dbReference>
<evidence type="ECO:0000256" key="6">
    <source>
        <dbReference type="ARBA" id="ARBA00013025"/>
    </source>
</evidence>
<dbReference type="PANTHER" id="PTHR11136">
    <property type="entry name" value="FOLYLPOLYGLUTAMATE SYNTHASE-RELATED"/>
    <property type="match status" value="1"/>
</dbReference>
<dbReference type="EC" id="6.3.2.12" evidence="5"/>
<feature type="domain" description="Mur ligase C-terminal" evidence="22">
    <location>
        <begin position="345"/>
        <end position="465"/>
    </location>
</feature>
<dbReference type="GO" id="GO:0004326">
    <property type="term" value="F:tetrahydrofolylpolyglutamate synthase activity"/>
    <property type="evidence" value="ECO:0007669"/>
    <property type="project" value="UniProtKB-EC"/>
</dbReference>
<dbReference type="InterPro" id="IPR001645">
    <property type="entry name" value="Folylpolyglutamate_synth"/>
</dbReference>
<keyword evidence="10" id="KW-0547">Nucleotide-binding</keyword>
<dbReference type="SUPFAM" id="SSF53623">
    <property type="entry name" value="MurD-like peptide ligases, catalytic domain"/>
    <property type="match status" value="1"/>
</dbReference>
<comment type="pathway">
    <text evidence="2">Cofactor biosynthesis; tetrahydrofolate biosynthesis; 7,8-dihydrofolate from 2-amino-4-hydroxy-6-hydroxymethyl-7,8-dihydropteridine diphosphate and 4-aminobenzoate: step 2/2.</text>
</comment>
<dbReference type="RefSeq" id="WP_382405744.1">
    <property type="nucleotide sequence ID" value="NZ_JBHSGU010000002.1"/>
</dbReference>
<feature type="region of interest" description="Disordered" evidence="21">
    <location>
        <begin position="235"/>
        <end position="265"/>
    </location>
</feature>
<dbReference type="PROSITE" id="PS01012">
    <property type="entry name" value="FOLYLPOLYGLU_SYNT_2"/>
    <property type="match status" value="1"/>
</dbReference>
<evidence type="ECO:0000313" key="24">
    <source>
        <dbReference type="EMBL" id="MFC4699032.1"/>
    </source>
</evidence>
<dbReference type="InterPro" id="IPR004101">
    <property type="entry name" value="Mur_ligase_C"/>
</dbReference>
<dbReference type="Pfam" id="PF08245">
    <property type="entry name" value="Mur_ligase_M"/>
    <property type="match status" value="1"/>
</dbReference>
<keyword evidence="9" id="KW-0479">Metal-binding</keyword>
<evidence type="ECO:0000256" key="5">
    <source>
        <dbReference type="ARBA" id="ARBA00013023"/>
    </source>
</evidence>
<evidence type="ECO:0000256" key="13">
    <source>
        <dbReference type="ARBA" id="ARBA00022909"/>
    </source>
</evidence>
<comment type="caution">
    <text evidence="24">The sequence shown here is derived from an EMBL/GenBank/DDBJ whole genome shotgun (WGS) entry which is preliminary data.</text>
</comment>
<evidence type="ECO:0000256" key="19">
    <source>
        <dbReference type="ARBA" id="ARBA00049035"/>
    </source>
</evidence>
<reference evidence="25" key="1">
    <citation type="journal article" date="2019" name="Int. J. Syst. Evol. Microbiol.">
        <title>The Global Catalogue of Microorganisms (GCM) 10K type strain sequencing project: providing services to taxonomists for standard genome sequencing and annotation.</title>
        <authorList>
            <consortium name="The Broad Institute Genomics Platform"/>
            <consortium name="The Broad Institute Genome Sequencing Center for Infectious Disease"/>
            <person name="Wu L."/>
            <person name="Ma J."/>
        </authorList>
    </citation>
    <scope>NUCLEOTIDE SEQUENCE [LARGE SCALE GENOMIC DNA]</scope>
    <source>
        <strain evidence="25">KACC 12507</strain>
    </source>
</reference>
<comment type="function">
    <text evidence="1">Functions in two distinct reactions of the de novo folate biosynthetic pathway. Catalyzes the addition of a glutamate residue to dihydropteroate (7,8-dihydropteroate or H2Pte) to form dihydrofolate (7,8-dihydrofolate monoglutamate or H2Pte-Glu). Also catalyzes successive additions of L-glutamate to tetrahydrofolate or 10-formyltetrahydrofolate or 5,10-methylenetetrahydrofolate, leading to folylpolyglutamate derivatives.</text>
</comment>
<dbReference type="EMBL" id="JBHSGU010000002">
    <property type="protein sequence ID" value="MFC4699032.1"/>
    <property type="molecule type" value="Genomic_DNA"/>
</dbReference>
<comment type="catalytic activity">
    <reaction evidence="18">
        <text>10-formyltetrahydrofolyl-(gamma-L-Glu)(n) + L-glutamate + ATP = 10-formyltetrahydrofolyl-(gamma-L-Glu)(n+1) + ADP + phosphate + H(+)</text>
        <dbReference type="Rhea" id="RHEA:51904"/>
        <dbReference type="Rhea" id="RHEA-COMP:13088"/>
        <dbReference type="Rhea" id="RHEA-COMP:14300"/>
        <dbReference type="ChEBI" id="CHEBI:15378"/>
        <dbReference type="ChEBI" id="CHEBI:29985"/>
        <dbReference type="ChEBI" id="CHEBI:30616"/>
        <dbReference type="ChEBI" id="CHEBI:43474"/>
        <dbReference type="ChEBI" id="CHEBI:134413"/>
        <dbReference type="ChEBI" id="CHEBI:456216"/>
        <dbReference type="EC" id="6.3.2.17"/>
    </reaction>
</comment>
<sequence>MPALATSLTNWLTKIEAGHPVDIDMGLERVSEVAKRLDIHFSDATVITVAGTNGKGTTCRLIEQSCLHAGLSVAVYSSPHILQFNERIRINGADAVDDDICDAFEQIEDAKAEISLTYFEYATLAALYLFVKAKTDVVILEVGLGGRLDATNIIDADINVLTSIGLDHQDYLGHTLDDIAAEKAGIIKPNKNTVIGFDQKYEKAETWLAQQNNTVLRRGRDFDLLASQASSVQAQGSMQAQGSGQALAQTNAPAPEQKQEADASGTNEILSEGFIRLGETRQLYQWRKCAIPNQNVMTALATLWSLHAHLKTFSDSAWAKAKALEGMLASSKEMQRVIESTSLAGRAQVIGHSPTILLDVAHNEASAELLLDKIRTFETNECHIVVGMLKDKNIEATLNALSSLSAHWYCASLPGKRGESYERLVSAVPQANALSISGYVDIASALAKAINKASNTDMIVVFGSFVTAAQTIHYIDENKLDEKKLNAK</sequence>
<dbReference type="NCBIfam" id="NF008101">
    <property type="entry name" value="PRK10846.1"/>
    <property type="match status" value="1"/>
</dbReference>
<dbReference type="Proteomes" id="UP001595897">
    <property type="component" value="Unassembled WGS sequence"/>
</dbReference>
<evidence type="ECO:0000256" key="18">
    <source>
        <dbReference type="ARBA" id="ARBA00047808"/>
    </source>
</evidence>
<organism evidence="24 25">
    <name type="scientific">Glaciecola siphonariae</name>
    <dbReference type="NCBI Taxonomy" id="521012"/>
    <lineage>
        <taxon>Bacteria</taxon>
        <taxon>Pseudomonadati</taxon>
        <taxon>Pseudomonadota</taxon>
        <taxon>Gammaproteobacteria</taxon>
        <taxon>Alteromonadales</taxon>
        <taxon>Alteromonadaceae</taxon>
        <taxon>Glaciecola</taxon>
    </lineage>
</organism>
<comment type="similarity">
    <text evidence="4">Belongs to the folylpolyglutamate synthase family.</text>
</comment>
<evidence type="ECO:0000256" key="8">
    <source>
        <dbReference type="ARBA" id="ARBA00022598"/>
    </source>
</evidence>
<keyword evidence="11" id="KW-0067">ATP-binding</keyword>
<evidence type="ECO:0000256" key="4">
    <source>
        <dbReference type="ARBA" id="ARBA00008276"/>
    </source>
</evidence>